<proteinExistence type="predicted"/>
<sequence length="174" mass="20299">MSSIDLAILGMVLEKPQSAYDIQKDVDYHQFPRWTKISVPSIYRKVIQLNKEGYLQCDIVKGDKYADKAIYSITEKGRAYFYELMNTYANQHVSFLFDFNVVITNLNKIDKESALELVKKLRNSITASAQLNDEYAAKYADIPLVGRTIFEQQKLLYRSLLEWLDTFEVQFKED</sequence>
<dbReference type="PANTHER" id="PTHR33169:SF14">
    <property type="entry name" value="TRANSCRIPTIONAL REGULATOR RV3488"/>
    <property type="match status" value="1"/>
</dbReference>
<dbReference type="EMBL" id="FQZS01000041">
    <property type="protein sequence ID" value="SHJ38961.1"/>
    <property type="molecule type" value="Genomic_DNA"/>
</dbReference>
<evidence type="ECO:0000313" key="1">
    <source>
        <dbReference type="EMBL" id="SHJ38961.1"/>
    </source>
</evidence>
<dbReference type="OrthoDB" id="9808762at2"/>
<keyword evidence="2" id="KW-1185">Reference proteome</keyword>
<dbReference type="InterPro" id="IPR036388">
    <property type="entry name" value="WH-like_DNA-bd_sf"/>
</dbReference>
<protein>
    <submittedName>
        <fullName evidence="1">DNA-binding transcriptional regulator, PadR family</fullName>
    </submittedName>
</protein>
<accession>A0A1M6IWZ6</accession>
<evidence type="ECO:0000313" key="2">
    <source>
        <dbReference type="Proteomes" id="UP000184442"/>
    </source>
</evidence>
<gene>
    <name evidence="1" type="ORF">SAMN02745176_03424</name>
</gene>
<dbReference type="GO" id="GO:0003677">
    <property type="term" value="F:DNA binding"/>
    <property type="evidence" value="ECO:0007669"/>
    <property type="project" value="UniProtKB-KW"/>
</dbReference>
<dbReference type="InterPro" id="IPR052509">
    <property type="entry name" value="Metal_resp_DNA-bind_regulator"/>
</dbReference>
<dbReference type="Proteomes" id="UP000184442">
    <property type="component" value="Unassembled WGS sequence"/>
</dbReference>
<dbReference type="PANTHER" id="PTHR33169">
    <property type="entry name" value="PADR-FAMILY TRANSCRIPTIONAL REGULATOR"/>
    <property type="match status" value="1"/>
</dbReference>
<dbReference type="InterPro" id="IPR036390">
    <property type="entry name" value="WH_DNA-bd_sf"/>
</dbReference>
<dbReference type="SUPFAM" id="SSF46785">
    <property type="entry name" value="Winged helix' DNA-binding domain"/>
    <property type="match status" value="1"/>
</dbReference>
<dbReference type="STRING" id="1122184.SAMN02745176_03424"/>
<dbReference type="RefSeq" id="WP_073027955.1">
    <property type="nucleotide sequence ID" value="NZ_FQZS01000041.1"/>
</dbReference>
<dbReference type="Gene3D" id="1.10.10.10">
    <property type="entry name" value="Winged helix-like DNA-binding domain superfamily/Winged helix DNA-binding domain"/>
    <property type="match status" value="1"/>
</dbReference>
<dbReference type="AlphaFoldDB" id="A0A1M6IWZ6"/>
<organism evidence="1 2">
    <name type="scientific">Lutispora thermophila DSM 19022</name>
    <dbReference type="NCBI Taxonomy" id="1122184"/>
    <lineage>
        <taxon>Bacteria</taxon>
        <taxon>Bacillati</taxon>
        <taxon>Bacillota</taxon>
        <taxon>Clostridia</taxon>
        <taxon>Lutisporales</taxon>
        <taxon>Lutisporaceae</taxon>
        <taxon>Lutispora</taxon>
    </lineage>
</organism>
<reference evidence="1 2" key="1">
    <citation type="submission" date="2016-11" db="EMBL/GenBank/DDBJ databases">
        <authorList>
            <person name="Jaros S."/>
            <person name="Januszkiewicz K."/>
            <person name="Wedrychowicz H."/>
        </authorList>
    </citation>
    <scope>NUCLEOTIDE SEQUENCE [LARGE SCALE GENOMIC DNA]</scope>
    <source>
        <strain evidence="1 2">DSM 19022</strain>
    </source>
</reference>
<name>A0A1M6IWZ6_9FIRM</name>
<keyword evidence="1" id="KW-0238">DNA-binding</keyword>